<accession>A0ABQ5IJK7</accession>
<proteinExistence type="predicted"/>
<evidence type="ECO:0000313" key="2">
    <source>
        <dbReference type="EMBL" id="GJT99859.1"/>
    </source>
</evidence>
<protein>
    <recommendedName>
        <fullName evidence="4">Reverse transcriptase domain-containing protein</fullName>
    </recommendedName>
</protein>
<reference evidence="2" key="2">
    <citation type="submission" date="2022-01" db="EMBL/GenBank/DDBJ databases">
        <authorList>
            <person name="Yamashiro T."/>
            <person name="Shiraishi A."/>
            <person name="Satake H."/>
            <person name="Nakayama K."/>
        </authorList>
    </citation>
    <scope>NUCLEOTIDE SEQUENCE</scope>
</reference>
<evidence type="ECO:0000313" key="3">
    <source>
        <dbReference type="Proteomes" id="UP001151760"/>
    </source>
</evidence>
<sequence length="262" mass="29617">MLVEKSNINKRILQELFHKLLKDLQIINISIVSSPKFDSLLEEFFGELAHIDLIALGINETDFDLEEEIRLVEKLLYDNSSPRPSEEFNFENSDAIINSFSPSPIPIEDSDSLMEEIDLFLTSDDSMPSGIENDDYDSKGDILFLEEFLRNDSPSLPENESFHFDVPSSPRPPAKPPDDDDIEPDTGVFTKVVGDNSRLYVHVPNVLTTLPTLSPMFDTLLPFSFKNDDKVFNHGILASNKEKSPHLLSHRGFKAFQDISSV</sequence>
<name>A0ABQ5IJK7_9ASTR</name>
<evidence type="ECO:0000256" key="1">
    <source>
        <dbReference type="SAM" id="MobiDB-lite"/>
    </source>
</evidence>
<comment type="caution">
    <text evidence="2">The sequence shown here is derived from an EMBL/GenBank/DDBJ whole genome shotgun (WGS) entry which is preliminary data.</text>
</comment>
<dbReference type="EMBL" id="BQNB010020808">
    <property type="protein sequence ID" value="GJT99859.1"/>
    <property type="molecule type" value="Genomic_DNA"/>
</dbReference>
<feature type="region of interest" description="Disordered" evidence="1">
    <location>
        <begin position="159"/>
        <end position="182"/>
    </location>
</feature>
<evidence type="ECO:0008006" key="4">
    <source>
        <dbReference type="Google" id="ProtNLM"/>
    </source>
</evidence>
<reference evidence="2" key="1">
    <citation type="journal article" date="2022" name="Int. J. Mol. Sci.">
        <title>Draft Genome of Tanacetum Coccineum: Genomic Comparison of Closely Related Tanacetum-Family Plants.</title>
        <authorList>
            <person name="Yamashiro T."/>
            <person name="Shiraishi A."/>
            <person name="Nakayama K."/>
            <person name="Satake H."/>
        </authorList>
    </citation>
    <scope>NUCLEOTIDE SEQUENCE</scope>
</reference>
<keyword evidence="3" id="KW-1185">Reference proteome</keyword>
<organism evidence="2 3">
    <name type="scientific">Tanacetum coccineum</name>
    <dbReference type="NCBI Taxonomy" id="301880"/>
    <lineage>
        <taxon>Eukaryota</taxon>
        <taxon>Viridiplantae</taxon>
        <taxon>Streptophyta</taxon>
        <taxon>Embryophyta</taxon>
        <taxon>Tracheophyta</taxon>
        <taxon>Spermatophyta</taxon>
        <taxon>Magnoliopsida</taxon>
        <taxon>eudicotyledons</taxon>
        <taxon>Gunneridae</taxon>
        <taxon>Pentapetalae</taxon>
        <taxon>asterids</taxon>
        <taxon>campanulids</taxon>
        <taxon>Asterales</taxon>
        <taxon>Asteraceae</taxon>
        <taxon>Asteroideae</taxon>
        <taxon>Anthemideae</taxon>
        <taxon>Anthemidinae</taxon>
        <taxon>Tanacetum</taxon>
    </lineage>
</organism>
<dbReference type="Proteomes" id="UP001151760">
    <property type="component" value="Unassembled WGS sequence"/>
</dbReference>
<gene>
    <name evidence="2" type="ORF">Tco_1110198</name>
</gene>